<sequence length="783" mass="85167">MTITVGLPYPADPVSHSNFNPVLGDVPATPLKSNSVNKWLQALDCFDQNRPEEALEIFSQITPTNSKVVYNMASIHSILGNYADAIIYFKRATSFDSYMAISHFQIGVSNFLAGSYSDAADSFNAALKLLRGNNVVNYQQLGLDYKLYSCEIVYNRALSYIYSGTLSTGILDLEFAAKERKYIPEHNIIDEALVHFTQMEKIQNRRKNSAALSLEDLGNKLLNLPGALDKKKQRFSVVNPPKKLNFGSFPNSPTSDNFELFSEKKDEKYDDDLSLEQPKEIAYSLFSVPQGSLFRLTELKVCSILNDKKLSEIITSGRGHVTFKTGSALAKTISDTAAATTISNSLTALGSIKGRSLSNDKPTVARDLKPNDSDVKLKSKNSKFGFKSDLPSLPTKAAVPPTPPVSRSVNKSQSSSSTSSSHPSSSTSNTSGVITPPISPDIPLSNKDDDAKTPVVTAAATIKSSASSSYTTPAVGYSEFYANGPNTSAESFGKSKPTTHHTEYTDLIEPDFHFKPSSSVKSNHSDLEIHLTPRSTSRTQIHNVPSPLGLYLESNLSASASQSKLSDKSDNSLFDNESSLMDSDLYEPEYSPDLSTSTFGKLYGKTHLSKGAVIDIQKALPYKTLNPTHHYASLAPPPSNSQQVVGDLCSISATTSKYGTNTSYSKAPTSSYPTIISSHPSANIKVKIFCAKETRAIKISSGISFRDFKARVAQKVQSKELEDSPILSSITNNMIIRGKDEDGDMVLIVDQEDLDVAISEAISHSKSAPKINVYVENVFDAEI</sequence>
<dbReference type="SMART" id="SM00666">
    <property type="entry name" value="PB1"/>
    <property type="match status" value="1"/>
</dbReference>
<dbReference type="InterPro" id="IPR019734">
    <property type="entry name" value="TPR_rpt"/>
</dbReference>
<dbReference type="PANTHER" id="PTHR15175:SF0">
    <property type="entry name" value="SH3 DOMAIN-CONTAINING PROTEIN C23A1.17"/>
    <property type="match status" value="1"/>
</dbReference>
<evidence type="ECO:0000256" key="1">
    <source>
        <dbReference type="ARBA" id="ARBA00022737"/>
    </source>
</evidence>
<dbReference type="InterPro" id="IPR000270">
    <property type="entry name" value="PB1_dom"/>
</dbReference>
<dbReference type="PANTHER" id="PTHR15175">
    <property type="entry name" value="NEUTROPHIL CYTOSOLIC FACTOR 2, NEUTROPHIL NADPH OXIDASE FACTOR 2"/>
    <property type="match status" value="1"/>
</dbReference>
<name>A0A5E8BD26_9ASCO</name>
<gene>
    <name evidence="5" type="ORF">SAPINGB_P001693</name>
</gene>
<keyword evidence="2" id="KW-0802">TPR repeat</keyword>
<proteinExistence type="predicted"/>
<evidence type="ECO:0000256" key="2">
    <source>
        <dbReference type="ARBA" id="ARBA00022803"/>
    </source>
</evidence>
<organism evidence="5 6">
    <name type="scientific">Magnusiomyces paraingens</name>
    <dbReference type="NCBI Taxonomy" id="2606893"/>
    <lineage>
        <taxon>Eukaryota</taxon>
        <taxon>Fungi</taxon>
        <taxon>Dikarya</taxon>
        <taxon>Ascomycota</taxon>
        <taxon>Saccharomycotina</taxon>
        <taxon>Dipodascomycetes</taxon>
        <taxon>Dipodascales</taxon>
        <taxon>Dipodascaceae</taxon>
        <taxon>Magnusiomyces</taxon>
    </lineage>
</organism>
<feature type="compositionally biased region" description="Low complexity" evidence="3">
    <location>
        <begin position="394"/>
        <end position="431"/>
    </location>
</feature>
<dbReference type="AlphaFoldDB" id="A0A5E8BD26"/>
<dbReference type="SUPFAM" id="SSF48452">
    <property type="entry name" value="TPR-like"/>
    <property type="match status" value="1"/>
</dbReference>
<dbReference type="InterPro" id="IPR051864">
    <property type="entry name" value="NCF2_NOXA1"/>
</dbReference>
<feature type="compositionally biased region" description="Basic and acidic residues" evidence="3">
    <location>
        <begin position="363"/>
        <end position="377"/>
    </location>
</feature>
<dbReference type="OrthoDB" id="4089968at2759"/>
<dbReference type="Pfam" id="PF00564">
    <property type="entry name" value="PB1"/>
    <property type="match status" value="1"/>
</dbReference>
<dbReference type="PROSITE" id="PS51745">
    <property type="entry name" value="PB1"/>
    <property type="match status" value="1"/>
</dbReference>
<dbReference type="EMBL" id="CABVLU010000001">
    <property type="protein sequence ID" value="VVT47402.1"/>
    <property type="molecule type" value="Genomic_DNA"/>
</dbReference>
<evidence type="ECO:0000313" key="5">
    <source>
        <dbReference type="EMBL" id="VVT47402.1"/>
    </source>
</evidence>
<feature type="region of interest" description="Disordered" evidence="3">
    <location>
        <begin position="353"/>
        <end position="450"/>
    </location>
</feature>
<evidence type="ECO:0000256" key="3">
    <source>
        <dbReference type="SAM" id="MobiDB-lite"/>
    </source>
</evidence>
<reference evidence="5 6" key="1">
    <citation type="submission" date="2019-09" db="EMBL/GenBank/DDBJ databases">
        <authorList>
            <person name="Brejova B."/>
        </authorList>
    </citation>
    <scope>NUCLEOTIDE SEQUENCE [LARGE SCALE GENOMIC DNA]</scope>
</reference>
<dbReference type="InterPro" id="IPR011990">
    <property type="entry name" value="TPR-like_helical_dom_sf"/>
</dbReference>
<dbReference type="Gene3D" id="1.25.40.10">
    <property type="entry name" value="Tetratricopeptide repeat domain"/>
    <property type="match status" value="1"/>
</dbReference>
<dbReference type="InterPro" id="IPR053793">
    <property type="entry name" value="PB1-like"/>
</dbReference>
<keyword evidence="1" id="KW-0677">Repeat</keyword>
<dbReference type="SUPFAM" id="SSF54277">
    <property type="entry name" value="CAD &amp; PB1 domains"/>
    <property type="match status" value="1"/>
</dbReference>
<dbReference type="Gene3D" id="3.10.20.90">
    <property type="entry name" value="Phosphatidylinositol 3-kinase Catalytic Subunit, Chain A, domain 1"/>
    <property type="match status" value="1"/>
</dbReference>
<evidence type="ECO:0000313" key="6">
    <source>
        <dbReference type="Proteomes" id="UP000398389"/>
    </source>
</evidence>
<keyword evidence="6" id="KW-1185">Reference proteome</keyword>
<protein>
    <recommendedName>
        <fullName evidence="4">PB1 domain-containing protein</fullName>
    </recommendedName>
</protein>
<dbReference type="RefSeq" id="XP_031852305.1">
    <property type="nucleotide sequence ID" value="XM_031996414.1"/>
</dbReference>
<accession>A0A5E8BD26</accession>
<dbReference type="GeneID" id="43580514"/>
<feature type="domain" description="PB1" evidence="4">
    <location>
        <begin position="683"/>
        <end position="778"/>
    </location>
</feature>
<dbReference type="SMART" id="SM00028">
    <property type="entry name" value="TPR"/>
    <property type="match status" value="2"/>
</dbReference>
<evidence type="ECO:0000259" key="4">
    <source>
        <dbReference type="PROSITE" id="PS51745"/>
    </source>
</evidence>
<dbReference type="Proteomes" id="UP000398389">
    <property type="component" value="Unassembled WGS sequence"/>
</dbReference>